<reference evidence="1" key="2">
    <citation type="submission" date="2025-08" db="UniProtKB">
        <authorList>
            <consortium name="Ensembl"/>
        </authorList>
    </citation>
    <scope>IDENTIFICATION</scope>
</reference>
<reference evidence="1 2" key="1">
    <citation type="submission" date="2012-03" db="EMBL/GenBank/DDBJ databases">
        <title>Whole Genome Assembly of Papio anubis.</title>
        <authorList>
            <person name="Liu Y.L."/>
            <person name="Abraham K.A."/>
            <person name="Akbar H.A."/>
            <person name="Ali S.A."/>
            <person name="Anosike U.A."/>
            <person name="Aqrawi P.A."/>
            <person name="Arias F.A."/>
            <person name="Attaway T.A."/>
            <person name="Awwad R.A."/>
            <person name="Babu C.B."/>
            <person name="Bandaranaike D.B."/>
            <person name="Battles P.B."/>
            <person name="Bell A.B."/>
            <person name="Beltran B.B."/>
            <person name="Berhane-Mersha D.B."/>
            <person name="Bess C.B."/>
            <person name="Bickham C.B."/>
            <person name="Bolden T.B."/>
            <person name="Carter K.C."/>
            <person name="Chau D.C."/>
            <person name="Chavez A.C."/>
            <person name="Clerc-Blankenburg K.C."/>
            <person name="Coyle M.C."/>
            <person name="Dao M.D."/>
            <person name="Davila M.L.D."/>
            <person name="Davy-Carroll L.D."/>
            <person name="Denson S.D."/>
            <person name="Dinh H.D."/>
            <person name="Fernandez S.F."/>
            <person name="Fernando P.F."/>
            <person name="Forbes L.F."/>
            <person name="Francis C.F."/>
            <person name="Francisco L.F."/>
            <person name="Fu Q.F."/>
            <person name="Garcia-Iii R.G."/>
            <person name="Garrett T.G."/>
            <person name="Gross S.G."/>
            <person name="Gubbala S.G."/>
            <person name="Hirani K.H."/>
            <person name="Hogues M.H."/>
            <person name="Hollins B.H."/>
            <person name="Jackson L.J."/>
            <person name="Javaid M.J."/>
            <person name="Jhangiani S.J."/>
            <person name="Johnson A.J."/>
            <person name="Johnson B.J."/>
            <person name="Jones J.J."/>
            <person name="Joshi V.J."/>
            <person name="Kalu J.K."/>
            <person name="Khan N.K."/>
            <person name="Korchina V.K."/>
            <person name="Kovar C.K."/>
            <person name="Lago L.L."/>
            <person name="Lara F.L."/>
            <person name="Le T.-K.L."/>
            <person name="Lee S.L."/>
            <person name="Legall-Iii F.L."/>
            <person name="Lemon S.L."/>
            <person name="Liu J.L."/>
            <person name="Liu Y.-S.L."/>
            <person name="Liyanage D.L."/>
            <person name="Lopez J.L."/>
            <person name="Lorensuhewa L.L."/>
            <person name="Mata R.M."/>
            <person name="Mathew T.M."/>
            <person name="Mercado C.M."/>
            <person name="Mercado I.M."/>
            <person name="Morales K.M."/>
            <person name="Morgan M.M."/>
            <person name="Munidasa M.M."/>
            <person name="Ngo D.N."/>
            <person name="Nguyen L.N."/>
            <person name="Nguyen T.N."/>
            <person name="Nguyen N.N."/>
            <person name="Obregon M.O."/>
            <person name="Okwuonu G.O."/>
            <person name="Ongeri F.O."/>
            <person name="Onwere C.O."/>
            <person name="Osifeso I.O."/>
            <person name="Parra A.P."/>
            <person name="Patil S.P."/>
            <person name="Perez A.P."/>
            <person name="Perez Y.P."/>
            <person name="Pham C.P."/>
            <person name="Pu L.-L.P."/>
            <person name="Puazo M.P."/>
            <person name="Quiroz J.Q."/>
            <person name="Rouhana J.R."/>
            <person name="Ruiz M.R."/>
            <person name="Ruiz S.-J.R."/>
            <person name="Saada N.S."/>
            <person name="Santibanez J.S."/>
            <person name="Scheel M.S."/>
            <person name="Schneider B.S."/>
            <person name="Simmons D.S."/>
            <person name="Sisson I.S."/>
            <person name="Tang L.-Y.T."/>
            <person name="Thornton R.T."/>
            <person name="Tisius J.T."/>
            <person name="Toledanes G.T."/>
            <person name="Trejos Z.T."/>
            <person name="Usmani K.U."/>
            <person name="Varghese R.V."/>
            <person name="Vattathil S.V."/>
            <person name="Vee V.V."/>
            <person name="Walker D.W."/>
            <person name="Weissenberger G.W."/>
            <person name="White C.W."/>
            <person name="Williams A.W."/>
            <person name="Woodworth J.W."/>
            <person name="Wright R.W."/>
            <person name="Zhu Y.Z."/>
            <person name="Han Y.H."/>
            <person name="Newsham I.N."/>
            <person name="Nazareth L.N."/>
            <person name="Worley K.W."/>
            <person name="Muzny D.M."/>
            <person name="Rogers J.R."/>
            <person name="Gibbs R.G."/>
        </authorList>
    </citation>
    <scope>NUCLEOTIDE SEQUENCE [LARGE SCALE GENOMIC DNA]</scope>
</reference>
<evidence type="ECO:0000313" key="1">
    <source>
        <dbReference type="Ensembl" id="ENSPANP00000060399.1"/>
    </source>
</evidence>
<accession>A0A8I5NYN9</accession>
<reference evidence="1" key="3">
    <citation type="submission" date="2025-09" db="UniProtKB">
        <authorList>
            <consortium name="Ensembl"/>
        </authorList>
    </citation>
    <scope>IDENTIFICATION</scope>
</reference>
<dbReference type="Proteomes" id="UP000028761">
    <property type="component" value="Chromosome 3"/>
</dbReference>
<proteinExistence type="predicted"/>
<dbReference type="AlphaFoldDB" id="A0A8I5NYN9"/>
<dbReference type="PANTHER" id="PTHR12138">
    <property type="entry name" value="PRIMATE-EXPANDED PROTEIN FAMILY"/>
    <property type="match status" value="1"/>
</dbReference>
<dbReference type="PANTHER" id="PTHR12138:SF133">
    <property type="entry name" value="SECRETED PROTEIN"/>
    <property type="match status" value="1"/>
</dbReference>
<dbReference type="GeneTree" id="ENSGT01120000271815"/>
<dbReference type="Ensembl" id="ENSPANT00000062897.1">
    <property type="protein sequence ID" value="ENSPANP00000060399.1"/>
    <property type="gene ID" value="ENSPANG00000040494.1"/>
</dbReference>
<protein>
    <submittedName>
        <fullName evidence="1">Uncharacterized protein</fullName>
    </submittedName>
</protein>
<name>A0A8I5NYN9_PAPAN</name>
<sequence>MILAHCNLCLLGSSSSPASTSGVAGITGACHHAGKIFVFLAEMGFHHVGQAGLKLLTSGDPPTLASQSHRHEPLHPDLFLYNRTQPIKLSKQKKKWSMVLFFHILRQAPTFLQVLISCSTISVSKLRTEHQIQPTTCFYMAHGLRIVFISTN</sequence>
<keyword evidence="2" id="KW-1185">Reference proteome</keyword>
<organism evidence="1 2">
    <name type="scientific">Papio anubis</name>
    <name type="common">Olive baboon</name>
    <dbReference type="NCBI Taxonomy" id="9555"/>
    <lineage>
        <taxon>Eukaryota</taxon>
        <taxon>Metazoa</taxon>
        <taxon>Chordata</taxon>
        <taxon>Craniata</taxon>
        <taxon>Vertebrata</taxon>
        <taxon>Euteleostomi</taxon>
        <taxon>Mammalia</taxon>
        <taxon>Eutheria</taxon>
        <taxon>Euarchontoglires</taxon>
        <taxon>Primates</taxon>
        <taxon>Haplorrhini</taxon>
        <taxon>Catarrhini</taxon>
        <taxon>Cercopithecidae</taxon>
        <taxon>Cercopithecinae</taxon>
        <taxon>Papio</taxon>
    </lineage>
</organism>
<evidence type="ECO:0000313" key="2">
    <source>
        <dbReference type="Proteomes" id="UP000028761"/>
    </source>
</evidence>
<dbReference type="PRINTS" id="PR02045">
    <property type="entry name" value="F138DOMAIN"/>
</dbReference>